<keyword evidence="2" id="KW-1185">Reference proteome</keyword>
<evidence type="ECO:0000313" key="2">
    <source>
        <dbReference type="Proteomes" id="UP001620645"/>
    </source>
</evidence>
<name>A0ABD2IF14_HETSC</name>
<dbReference type="AlphaFoldDB" id="A0ABD2IF14"/>
<organism evidence="1 2">
    <name type="scientific">Heterodera schachtii</name>
    <name type="common">Sugarbeet cyst nematode worm</name>
    <name type="synonym">Tylenchus schachtii</name>
    <dbReference type="NCBI Taxonomy" id="97005"/>
    <lineage>
        <taxon>Eukaryota</taxon>
        <taxon>Metazoa</taxon>
        <taxon>Ecdysozoa</taxon>
        <taxon>Nematoda</taxon>
        <taxon>Chromadorea</taxon>
        <taxon>Rhabditida</taxon>
        <taxon>Tylenchina</taxon>
        <taxon>Tylenchomorpha</taxon>
        <taxon>Tylenchoidea</taxon>
        <taxon>Heteroderidae</taxon>
        <taxon>Heteroderinae</taxon>
        <taxon>Heterodera</taxon>
    </lineage>
</organism>
<protein>
    <submittedName>
        <fullName evidence="1">Uncharacterized protein</fullName>
    </submittedName>
</protein>
<comment type="caution">
    <text evidence="1">The sequence shown here is derived from an EMBL/GenBank/DDBJ whole genome shotgun (WGS) entry which is preliminary data.</text>
</comment>
<accession>A0ABD2IF14</accession>
<dbReference type="Proteomes" id="UP001620645">
    <property type="component" value="Unassembled WGS sequence"/>
</dbReference>
<dbReference type="EMBL" id="JBICCN010000385">
    <property type="protein sequence ID" value="KAL3071793.1"/>
    <property type="molecule type" value="Genomic_DNA"/>
</dbReference>
<reference evidence="1 2" key="1">
    <citation type="submission" date="2024-10" db="EMBL/GenBank/DDBJ databases">
        <authorList>
            <person name="Kim D."/>
        </authorList>
    </citation>
    <scope>NUCLEOTIDE SEQUENCE [LARGE SCALE GENOMIC DNA]</scope>
    <source>
        <strain evidence="1">Taebaek</strain>
    </source>
</reference>
<sequence>MSAETSASSVAADVDAAATQFSPRLTAKFVSRAEYEENGPNICRRRFANVYNTNNNSNENNGDDGTT</sequence>
<gene>
    <name evidence="1" type="ORF">niasHS_016892</name>
</gene>
<proteinExistence type="predicted"/>
<evidence type="ECO:0000313" key="1">
    <source>
        <dbReference type="EMBL" id="KAL3071793.1"/>
    </source>
</evidence>